<evidence type="ECO:0000313" key="1">
    <source>
        <dbReference type="EMBL" id="JAE02312.1"/>
    </source>
</evidence>
<reference evidence="1" key="1">
    <citation type="submission" date="2014-09" db="EMBL/GenBank/DDBJ databases">
        <authorList>
            <person name="Magalhaes I.L.F."/>
            <person name="Oliveira U."/>
            <person name="Santos F.R."/>
            <person name="Vidigal T.H.D.A."/>
            <person name="Brescovit A.D."/>
            <person name="Santos A.J."/>
        </authorList>
    </citation>
    <scope>NUCLEOTIDE SEQUENCE</scope>
    <source>
        <tissue evidence="1">Shoot tissue taken approximately 20 cm above the soil surface</tissue>
    </source>
</reference>
<dbReference type="EMBL" id="GBRH01195584">
    <property type="protein sequence ID" value="JAE02312.1"/>
    <property type="molecule type" value="Transcribed_RNA"/>
</dbReference>
<proteinExistence type="predicted"/>
<name>A0A0A9EQC9_ARUDO</name>
<sequence length="49" mass="5684">MLGKHHLCSHKISLIRTLSTTKDTFWLEDEGKKKGNYLDATQYFSTLIL</sequence>
<accession>A0A0A9EQC9</accession>
<protein>
    <submittedName>
        <fullName evidence="1">Uncharacterized protein</fullName>
    </submittedName>
</protein>
<organism evidence="1">
    <name type="scientific">Arundo donax</name>
    <name type="common">Giant reed</name>
    <name type="synonym">Donax arundinaceus</name>
    <dbReference type="NCBI Taxonomy" id="35708"/>
    <lineage>
        <taxon>Eukaryota</taxon>
        <taxon>Viridiplantae</taxon>
        <taxon>Streptophyta</taxon>
        <taxon>Embryophyta</taxon>
        <taxon>Tracheophyta</taxon>
        <taxon>Spermatophyta</taxon>
        <taxon>Magnoliopsida</taxon>
        <taxon>Liliopsida</taxon>
        <taxon>Poales</taxon>
        <taxon>Poaceae</taxon>
        <taxon>PACMAD clade</taxon>
        <taxon>Arundinoideae</taxon>
        <taxon>Arundineae</taxon>
        <taxon>Arundo</taxon>
    </lineage>
</organism>
<reference evidence="1" key="2">
    <citation type="journal article" date="2015" name="Data Brief">
        <title>Shoot transcriptome of the giant reed, Arundo donax.</title>
        <authorList>
            <person name="Barrero R.A."/>
            <person name="Guerrero F.D."/>
            <person name="Moolhuijzen P."/>
            <person name="Goolsby J.A."/>
            <person name="Tidwell J."/>
            <person name="Bellgard S.E."/>
            <person name="Bellgard M.I."/>
        </authorList>
    </citation>
    <scope>NUCLEOTIDE SEQUENCE</scope>
    <source>
        <tissue evidence="1">Shoot tissue taken approximately 20 cm above the soil surface</tissue>
    </source>
</reference>
<dbReference type="AlphaFoldDB" id="A0A0A9EQC9"/>